<name>A0ABV5F532_9FLAO</name>
<reference evidence="1 2" key="1">
    <citation type="submission" date="2024-09" db="EMBL/GenBank/DDBJ databases">
        <authorList>
            <person name="Sun Q."/>
            <person name="Mori K."/>
        </authorList>
    </citation>
    <scope>NUCLEOTIDE SEQUENCE [LARGE SCALE GENOMIC DNA]</scope>
    <source>
        <strain evidence="1 2">CECT 8286</strain>
    </source>
</reference>
<evidence type="ECO:0008006" key="3">
    <source>
        <dbReference type="Google" id="ProtNLM"/>
    </source>
</evidence>
<organism evidence="1 2">
    <name type="scientific">Formosa undariae</name>
    <dbReference type="NCBI Taxonomy" id="1325436"/>
    <lineage>
        <taxon>Bacteria</taxon>
        <taxon>Pseudomonadati</taxon>
        <taxon>Bacteroidota</taxon>
        <taxon>Flavobacteriia</taxon>
        <taxon>Flavobacteriales</taxon>
        <taxon>Flavobacteriaceae</taxon>
        <taxon>Formosa</taxon>
    </lineage>
</organism>
<keyword evidence="2" id="KW-1185">Reference proteome</keyword>
<sequence>MNKPIIILLLILFISSCTDIKQSEKKITEIETLRAENDSLKKIVAEINNKYVFDSIFIKTINSPNNTLKTDSDYEMQIMVVGYNPTKSYFVKFDSIANGKKVNPDTLNQRNGIFLYKTKLVDELTRVSVDVKIENKFGQNSYGTLSDLIKIKN</sequence>
<dbReference type="RefSeq" id="WP_382384199.1">
    <property type="nucleotide sequence ID" value="NZ_JBHMEZ010000014.1"/>
</dbReference>
<accession>A0ABV5F532</accession>
<protein>
    <recommendedName>
        <fullName evidence="3">DUF3251 domain-containing protein</fullName>
    </recommendedName>
</protein>
<proteinExistence type="predicted"/>
<dbReference type="PROSITE" id="PS51257">
    <property type="entry name" value="PROKAR_LIPOPROTEIN"/>
    <property type="match status" value="1"/>
</dbReference>
<comment type="caution">
    <text evidence="1">The sequence shown here is derived from an EMBL/GenBank/DDBJ whole genome shotgun (WGS) entry which is preliminary data.</text>
</comment>
<dbReference type="Proteomes" id="UP001589605">
    <property type="component" value="Unassembled WGS sequence"/>
</dbReference>
<gene>
    <name evidence="1" type="ORF">ACFFVB_15820</name>
</gene>
<dbReference type="EMBL" id="JBHMEZ010000014">
    <property type="protein sequence ID" value="MFB9054558.1"/>
    <property type="molecule type" value="Genomic_DNA"/>
</dbReference>
<evidence type="ECO:0000313" key="1">
    <source>
        <dbReference type="EMBL" id="MFB9054558.1"/>
    </source>
</evidence>
<evidence type="ECO:0000313" key="2">
    <source>
        <dbReference type="Proteomes" id="UP001589605"/>
    </source>
</evidence>